<keyword evidence="7" id="KW-1003">Cell membrane</keyword>
<evidence type="ECO:0000256" key="6">
    <source>
        <dbReference type="ARBA" id="ARBA00023136"/>
    </source>
</evidence>
<keyword evidence="6 7" id="KW-0472">Membrane</keyword>
<dbReference type="PANTHER" id="PTHR22926:SF5">
    <property type="entry name" value="PHOSPHO-N-ACETYLMURAMOYL-PENTAPEPTIDE-TRANSFERASE HOMOLOG"/>
    <property type="match status" value="1"/>
</dbReference>
<organism evidence="10 11">
    <name type="scientific">Eubacterium ventriosum</name>
    <dbReference type="NCBI Taxonomy" id="39496"/>
    <lineage>
        <taxon>Bacteria</taxon>
        <taxon>Bacillati</taxon>
        <taxon>Bacillota</taxon>
        <taxon>Clostridia</taxon>
        <taxon>Eubacteriales</taxon>
        <taxon>Eubacteriaceae</taxon>
        <taxon>Eubacterium</taxon>
    </lineage>
</organism>
<gene>
    <name evidence="7" type="primary">mraY</name>
    <name evidence="10" type="ORF">DW944_02740</name>
</gene>
<comment type="caution">
    <text evidence="10">The sequence shown here is derived from an EMBL/GenBank/DDBJ whole genome shotgun (WGS) entry which is preliminary data.</text>
</comment>
<feature type="transmembrane region" description="Helical" evidence="7">
    <location>
        <begin position="80"/>
        <end position="100"/>
    </location>
</feature>
<dbReference type="InterPro" id="IPR003524">
    <property type="entry name" value="PNAcMuramoyl-5peptid_Trfase"/>
</dbReference>
<dbReference type="GO" id="GO:0046872">
    <property type="term" value="F:metal ion binding"/>
    <property type="evidence" value="ECO:0007669"/>
    <property type="project" value="UniProtKB-KW"/>
</dbReference>
<keyword evidence="3 7" id="KW-0808">Transferase</keyword>
<dbReference type="PROSITE" id="PS01348">
    <property type="entry name" value="MRAY_2"/>
    <property type="match status" value="1"/>
</dbReference>
<keyword evidence="7" id="KW-0961">Cell wall biogenesis/degradation</keyword>
<feature type="transmembrane region" description="Helical" evidence="7">
    <location>
        <begin position="305"/>
        <end position="323"/>
    </location>
</feature>
<proteinExistence type="inferred from homology"/>
<dbReference type="GO" id="GO:0071555">
    <property type="term" value="P:cell wall organization"/>
    <property type="evidence" value="ECO:0007669"/>
    <property type="project" value="UniProtKB-KW"/>
</dbReference>
<dbReference type="GO" id="GO:0009252">
    <property type="term" value="P:peptidoglycan biosynthetic process"/>
    <property type="evidence" value="ECO:0007669"/>
    <property type="project" value="UniProtKB-UniRule"/>
</dbReference>
<evidence type="ECO:0000256" key="7">
    <source>
        <dbReference type="HAMAP-Rule" id="MF_00038"/>
    </source>
</evidence>
<dbReference type="InterPro" id="IPR000715">
    <property type="entry name" value="Glycosyl_transferase_4"/>
</dbReference>
<dbReference type="GO" id="GO:0008360">
    <property type="term" value="P:regulation of cell shape"/>
    <property type="evidence" value="ECO:0007669"/>
    <property type="project" value="UniProtKB-KW"/>
</dbReference>
<keyword evidence="7 9" id="KW-0460">Magnesium</keyword>
<comment type="subcellular location">
    <subcellularLocation>
        <location evidence="7">Cell membrane</location>
        <topology evidence="7">Multi-pass membrane protein</topology>
    </subcellularLocation>
    <subcellularLocation>
        <location evidence="1">Membrane</location>
        <topology evidence="1">Multi-pass membrane protein</topology>
    </subcellularLocation>
</comment>
<feature type="transmembrane region" description="Helical" evidence="7">
    <location>
        <begin position="50"/>
        <end position="74"/>
    </location>
</feature>
<evidence type="ECO:0000313" key="11">
    <source>
        <dbReference type="Proteomes" id="UP000284779"/>
    </source>
</evidence>
<dbReference type="EC" id="2.7.8.13" evidence="7 8"/>
<keyword evidence="7" id="KW-0133">Cell shape</keyword>
<dbReference type="InterPro" id="IPR018480">
    <property type="entry name" value="PNAcMuramoyl-5peptid_Trfase_CS"/>
</dbReference>
<feature type="binding site" evidence="9">
    <location>
        <position position="171"/>
    </location>
    <ligand>
        <name>Mg(2+)</name>
        <dbReference type="ChEBI" id="CHEBI:18420"/>
    </ligand>
</feature>
<dbReference type="NCBIfam" id="TIGR00445">
    <property type="entry name" value="mraY"/>
    <property type="match status" value="1"/>
</dbReference>
<feature type="transmembrane region" description="Helical" evidence="7">
    <location>
        <begin position="203"/>
        <end position="220"/>
    </location>
</feature>
<evidence type="ECO:0000256" key="4">
    <source>
        <dbReference type="ARBA" id="ARBA00022692"/>
    </source>
</evidence>
<sequence>MSTSTTIIMAIIISFAVSVILCPIVIPILKKMKFGQYIREVGPKSHQSKTGTPTMGGMIILAGVIVTSLIFMIVEKNTKIAPVLFMTVGFGLIGFIDDYIKVVKKRNLGLTEIQKFSLQIVVTAVFCVYMIKYIGTSTIIPFTGGYEITMPTWLFVIFLFIAVIGTVNGANFTDGLDGLATSVTIIIAVFFTMVSIGTGLEPISAAFVGALMGFFLYNVYPARVFMGDTGSLALGGYVAAIAFVLKMPIFIVIVAFIYLIEVISVMMQVTWFKYTKKKYGEGRRIFKMAPLHHHFQESGYTETQVVAAFAVITAILCLIGYLGL</sequence>
<feature type="binding site" evidence="9">
    <location>
        <position position="228"/>
    </location>
    <ligand>
        <name>Mg(2+)</name>
        <dbReference type="ChEBI" id="CHEBI:18420"/>
    </ligand>
</feature>
<feature type="transmembrane region" description="Helical" evidence="7">
    <location>
        <begin position="120"/>
        <end position="142"/>
    </location>
</feature>
<evidence type="ECO:0000256" key="2">
    <source>
        <dbReference type="ARBA" id="ARBA00005583"/>
    </source>
</evidence>
<dbReference type="GO" id="GO:0051992">
    <property type="term" value="F:UDP-N-acetylmuramoyl-L-alanyl-D-glutamyl-meso-2,6-diaminopimelyl-D-alanyl-D-alanine:undecaprenyl-phosphate transferase activity"/>
    <property type="evidence" value="ECO:0007669"/>
    <property type="project" value="RHEA"/>
</dbReference>
<evidence type="ECO:0000256" key="5">
    <source>
        <dbReference type="ARBA" id="ARBA00022989"/>
    </source>
</evidence>
<dbReference type="Proteomes" id="UP000284779">
    <property type="component" value="Unassembled WGS sequence"/>
</dbReference>
<keyword evidence="7" id="KW-0573">Peptidoglycan synthesis</keyword>
<evidence type="ECO:0000256" key="9">
    <source>
        <dbReference type="PIRSR" id="PIRSR600715-1"/>
    </source>
</evidence>
<keyword evidence="4 7" id="KW-0812">Transmembrane</keyword>
<name>A0A413RBV4_9FIRM</name>
<feature type="transmembrane region" description="Helical" evidence="7">
    <location>
        <begin position="232"/>
        <end position="260"/>
    </location>
</feature>
<dbReference type="Pfam" id="PF00953">
    <property type="entry name" value="Glycos_transf_4"/>
    <property type="match status" value="1"/>
</dbReference>
<evidence type="ECO:0000256" key="1">
    <source>
        <dbReference type="ARBA" id="ARBA00004141"/>
    </source>
</evidence>
<keyword evidence="11" id="KW-1185">Reference proteome</keyword>
<keyword evidence="5 7" id="KW-1133">Transmembrane helix</keyword>
<dbReference type="PANTHER" id="PTHR22926">
    <property type="entry name" value="PHOSPHO-N-ACETYLMURAMOYL-PENTAPEPTIDE-TRANSFERASE"/>
    <property type="match status" value="1"/>
</dbReference>
<protein>
    <recommendedName>
        <fullName evidence="7 8">Phospho-N-acetylmuramoyl-pentapeptide-transferase</fullName>
        <ecNumber evidence="7 8">2.7.8.13</ecNumber>
    </recommendedName>
    <alternativeName>
        <fullName evidence="7">UDP-MurNAc-pentapeptide phosphotransferase</fullName>
    </alternativeName>
</protein>
<comment type="function">
    <text evidence="7">Catalyzes the initial step of the lipid cycle reactions in the biosynthesis of the cell wall peptidoglycan: transfers peptidoglycan precursor phospho-MurNAc-pentapeptide from UDP-MurNAc-pentapeptide onto the lipid carrier undecaprenyl phosphate, yielding undecaprenyl-pyrophosphoryl-MurNAc-pentapeptide, known as lipid I.</text>
</comment>
<dbReference type="GO" id="GO:0051301">
    <property type="term" value="P:cell division"/>
    <property type="evidence" value="ECO:0007669"/>
    <property type="project" value="UniProtKB-KW"/>
</dbReference>
<dbReference type="EMBL" id="QSFD01000002">
    <property type="protein sequence ID" value="RHA20075.1"/>
    <property type="molecule type" value="Genomic_DNA"/>
</dbReference>
<reference evidence="10 11" key="1">
    <citation type="submission" date="2018-08" db="EMBL/GenBank/DDBJ databases">
        <title>A genome reference for cultivated species of the human gut microbiota.</title>
        <authorList>
            <person name="Zou Y."/>
            <person name="Xue W."/>
            <person name="Luo G."/>
        </authorList>
    </citation>
    <scope>NUCLEOTIDE SEQUENCE [LARGE SCALE GENOMIC DNA]</scope>
    <source>
        <strain evidence="10 11">AM44-11BH</strain>
    </source>
</reference>
<keyword evidence="7 9" id="KW-0479">Metal-binding</keyword>
<dbReference type="GO" id="GO:0008963">
    <property type="term" value="F:phospho-N-acetylmuramoyl-pentapeptide-transferase activity"/>
    <property type="evidence" value="ECO:0007669"/>
    <property type="project" value="UniProtKB-UniRule"/>
</dbReference>
<evidence type="ECO:0000256" key="3">
    <source>
        <dbReference type="ARBA" id="ARBA00022679"/>
    </source>
</evidence>
<comment type="pathway">
    <text evidence="7">Cell wall biogenesis; peptidoglycan biosynthesis.</text>
</comment>
<dbReference type="AlphaFoldDB" id="A0A413RBV4"/>
<dbReference type="CDD" id="cd06852">
    <property type="entry name" value="GT_MraY"/>
    <property type="match status" value="1"/>
</dbReference>
<dbReference type="GO" id="GO:0005886">
    <property type="term" value="C:plasma membrane"/>
    <property type="evidence" value="ECO:0007669"/>
    <property type="project" value="UniProtKB-SubCell"/>
</dbReference>
<dbReference type="UniPathway" id="UPA00219"/>
<comment type="catalytic activity">
    <reaction evidence="7">
        <text>UDP-N-acetyl-alpha-D-muramoyl-L-alanyl-gamma-D-glutamyl-meso-2,6-diaminopimeloyl-D-alanyl-D-alanine + di-trans,octa-cis-undecaprenyl phosphate = di-trans,octa-cis-undecaprenyl diphospho-N-acetyl-alpha-D-muramoyl-L-alanyl-D-glutamyl-meso-2,6-diaminopimeloyl-D-alanyl-D-alanine + UMP</text>
        <dbReference type="Rhea" id="RHEA:28386"/>
        <dbReference type="ChEBI" id="CHEBI:57865"/>
        <dbReference type="ChEBI" id="CHEBI:60392"/>
        <dbReference type="ChEBI" id="CHEBI:61386"/>
        <dbReference type="ChEBI" id="CHEBI:61387"/>
        <dbReference type="EC" id="2.7.8.13"/>
    </reaction>
</comment>
<dbReference type="HAMAP" id="MF_00038">
    <property type="entry name" value="MraY"/>
    <property type="match status" value="1"/>
</dbReference>
<feature type="transmembrane region" description="Helical" evidence="7">
    <location>
        <begin position="148"/>
        <end position="167"/>
    </location>
</feature>
<comment type="similarity">
    <text evidence="2 7">Belongs to the glycosyltransferase 4 family. MraY subfamily.</text>
</comment>
<dbReference type="RefSeq" id="WP_117969591.1">
    <property type="nucleotide sequence ID" value="NZ_JAFILN010000011.1"/>
</dbReference>
<keyword evidence="7" id="KW-0131">Cell cycle</keyword>
<keyword evidence="7" id="KW-0132">Cell division</keyword>
<evidence type="ECO:0000256" key="8">
    <source>
        <dbReference type="NCBIfam" id="TIGR00445"/>
    </source>
</evidence>
<accession>A0A413RBV4</accession>
<feature type="transmembrane region" description="Helical" evidence="7">
    <location>
        <begin position="179"/>
        <end position="197"/>
    </location>
</feature>
<evidence type="ECO:0000313" key="10">
    <source>
        <dbReference type="EMBL" id="RHA20075.1"/>
    </source>
</evidence>
<comment type="cofactor">
    <cofactor evidence="7 9">
        <name>Mg(2+)</name>
        <dbReference type="ChEBI" id="CHEBI:18420"/>
    </cofactor>
</comment>
<feature type="transmembrane region" description="Helical" evidence="7">
    <location>
        <begin position="6"/>
        <end position="29"/>
    </location>
</feature>